<evidence type="ECO:0000313" key="2">
    <source>
        <dbReference type="EMBL" id="CCO66508.1"/>
    </source>
</evidence>
<feature type="region of interest" description="Disordered" evidence="1">
    <location>
        <begin position="32"/>
        <end position="70"/>
    </location>
</feature>
<accession>K8F2H6</accession>
<dbReference type="AlphaFoldDB" id="K8F2H6"/>
<organism evidence="2 3">
    <name type="scientific">Bathycoccus prasinos</name>
    <dbReference type="NCBI Taxonomy" id="41875"/>
    <lineage>
        <taxon>Eukaryota</taxon>
        <taxon>Viridiplantae</taxon>
        <taxon>Chlorophyta</taxon>
        <taxon>Mamiellophyceae</taxon>
        <taxon>Mamiellales</taxon>
        <taxon>Bathycoccaceae</taxon>
        <taxon>Bathycoccus</taxon>
    </lineage>
</organism>
<gene>
    <name evidence="2" type="ORF">Bathy09g01300</name>
</gene>
<protein>
    <recommendedName>
        <fullName evidence="4">NYN domain-containing protein</fullName>
    </recommendedName>
</protein>
<feature type="region of interest" description="Disordered" evidence="1">
    <location>
        <begin position="144"/>
        <end position="173"/>
    </location>
</feature>
<dbReference type="EMBL" id="FO082270">
    <property type="protein sequence ID" value="CCO66508.1"/>
    <property type="molecule type" value="Genomic_DNA"/>
</dbReference>
<dbReference type="GeneID" id="19013637"/>
<dbReference type="KEGG" id="bpg:Bathy09g01300"/>
<evidence type="ECO:0000256" key="1">
    <source>
        <dbReference type="SAM" id="MobiDB-lite"/>
    </source>
</evidence>
<reference evidence="2 3" key="1">
    <citation type="submission" date="2011-10" db="EMBL/GenBank/DDBJ databases">
        <authorList>
            <person name="Genoscope - CEA"/>
        </authorList>
    </citation>
    <scope>NUCLEOTIDE SEQUENCE [LARGE SCALE GENOMIC DNA]</scope>
    <source>
        <strain evidence="2 3">RCC 1105</strain>
    </source>
</reference>
<feature type="compositionally biased region" description="Low complexity" evidence="1">
    <location>
        <begin position="41"/>
        <end position="51"/>
    </location>
</feature>
<evidence type="ECO:0008006" key="4">
    <source>
        <dbReference type="Google" id="ProtNLM"/>
    </source>
</evidence>
<keyword evidence="3" id="KW-1185">Reference proteome</keyword>
<name>K8F2H6_9CHLO</name>
<dbReference type="Proteomes" id="UP000198341">
    <property type="component" value="Chromosome 9"/>
</dbReference>
<dbReference type="RefSeq" id="XP_007510948.1">
    <property type="nucleotide sequence ID" value="XM_007510886.1"/>
</dbReference>
<proteinExistence type="predicted"/>
<sequence>MNFLHFMTLLTRHSPSSSFVFDVNWRRKRNGRKRNDAVHASSSLVSSFTSSADDQEHRRHHQREQRGFRGKNTVTTARCDKNKVDVFVFIDCDNVRPRFSASDEEAAAQRFLHAFHRAASCYGDVVSLSLYGNEKTFGEEVQGDVKRGGEEDEGEGEEGGWTRARTNERNTKKKSLGEALESVRILGSRVRVVRTQSRRKQSADIRCVSDVVDAMRKSADNETTTTTEKLRLAFIVSKDAGLLKEAASPYVRKRGDVVICGDFINNVGMREIDSHPIEDAYREVVEKKIGWSSGVKIKGKPGSEALAIGSRLVSWKDESVWFYAKSDEDVEKRRRKSNAPRKAARKRREDPYLFMIPGPSSSEKEMEEKEKDERFYQNCVRYLPSSIQTEMRDIIDAYCRRRRRNVDTAANENNNTVFLSKLLRREAKRKLLPVRSNACFASASDVLVYFDAGPKLGAVFGKWLENGDLEMLWW</sequence>
<evidence type="ECO:0000313" key="3">
    <source>
        <dbReference type="Proteomes" id="UP000198341"/>
    </source>
</evidence>